<evidence type="ECO:0000313" key="2">
    <source>
        <dbReference type="EMBL" id="KAG6745224.1"/>
    </source>
</evidence>
<dbReference type="EMBL" id="JAAWWB010000031">
    <property type="protein sequence ID" value="KAG6745224.1"/>
    <property type="molecule type" value="Genomic_DNA"/>
</dbReference>
<name>A0A8X8CA41_POPTO</name>
<dbReference type="PANTHER" id="PTHR48465:SF1">
    <property type="entry name" value="PROTEIN SSUH2 HOMOLOG"/>
    <property type="match status" value="1"/>
</dbReference>
<dbReference type="Proteomes" id="UP000886885">
    <property type="component" value="Chromosome 16A"/>
</dbReference>
<dbReference type="PANTHER" id="PTHR48465">
    <property type="entry name" value="PROTEIN SSUH2 HOMOLOG"/>
    <property type="match status" value="1"/>
</dbReference>
<dbReference type="AlphaFoldDB" id="A0A8X8CA41"/>
<protein>
    <submittedName>
        <fullName evidence="2">Uncharacterized protein</fullName>
    </submittedName>
</protein>
<dbReference type="InterPro" id="IPR052789">
    <property type="entry name" value="SSUH2_homolog"/>
</dbReference>
<reference evidence="2" key="1">
    <citation type="journal article" date="2020" name="bioRxiv">
        <title>Hybrid origin of Populus tomentosa Carr. identified through genome sequencing and phylogenomic analysis.</title>
        <authorList>
            <person name="An X."/>
            <person name="Gao K."/>
            <person name="Chen Z."/>
            <person name="Li J."/>
            <person name="Yang X."/>
            <person name="Yang X."/>
            <person name="Zhou J."/>
            <person name="Guo T."/>
            <person name="Zhao T."/>
            <person name="Huang S."/>
            <person name="Miao D."/>
            <person name="Khan W.U."/>
            <person name="Rao P."/>
            <person name="Ye M."/>
            <person name="Lei B."/>
            <person name="Liao W."/>
            <person name="Wang J."/>
            <person name="Ji L."/>
            <person name="Li Y."/>
            <person name="Guo B."/>
            <person name="Mustafa N.S."/>
            <person name="Li S."/>
            <person name="Yun Q."/>
            <person name="Keller S.R."/>
            <person name="Mao J."/>
            <person name="Zhang R."/>
            <person name="Strauss S.H."/>
        </authorList>
    </citation>
    <scope>NUCLEOTIDE SEQUENCE</scope>
    <source>
        <strain evidence="2">GM15</strain>
        <tissue evidence="2">Leaf</tissue>
    </source>
</reference>
<evidence type="ECO:0000313" key="3">
    <source>
        <dbReference type="Proteomes" id="UP000886885"/>
    </source>
</evidence>
<feature type="region of interest" description="Disordered" evidence="1">
    <location>
        <begin position="1"/>
        <end position="30"/>
    </location>
</feature>
<sequence>MSIYRNSRNFHRGKGNIRETEPYQGGNIDGKDTAPELGVSELDPRSQFSVLFISHKETRTKVPRSEIVEKCTDAALTHFTYCHLTIAYVKECDGAPLGGLDILKVLSRDIFKTLIPWHIYNNLPSALNDFAYDGADFAANRKTLSTRKVCNSVQQAEQHQFQMRFFREPKESSCATQARQCSLAFFPDSFFLNEFSSQVIVERASLSF</sequence>
<proteinExistence type="predicted"/>
<dbReference type="OrthoDB" id="3355217at2759"/>
<evidence type="ECO:0000256" key="1">
    <source>
        <dbReference type="SAM" id="MobiDB-lite"/>
    </source>
</evidence>
<keyword evidence="3" id="KW-1185">Reference proteome</keyword>
<organism evidence="2 3">
    <name type="scientific">Populus tomentosa</name>
    <name type="common">Chinese white poplar</name>
    <dbReference type="NCBI Taxonomy" id="118781"/>
    <lineage>
        <taxon>Eukaryota</taxon>
        <taxon>Viridiplantae</taxon>
        <taxon>Streptophyta</taxon>
        <taxon>Embryophyta</taxon>
        <taxon>Tracheophyta</taxon>
        <taxon>Spermatophyta</taxon>
        <taxon>Magnoliopsida</taxon>
        <taxon>eudicotyledons</taxon>
        <taxon>Gunneridae</taxon>
        <taxon>Pentapetalae</taxon>
        <taxon>rosids</taxon>
        <taxon>fabids</taxon>
        <taxon>Malpighiales</taxon>
        <taxon>Salicaceae</taxon>
        <taxon>Saliceae</taxon>
        <taxon>Populus</taxon>
    </lineage>
</organism>
<comment type="caution">
    <text evidence="2">The sequence shown here is derived from an EMBL/GenBank/DDBJ whole genome shotgun (WGS) entry which is preliminary data.</text>
</comment>
<gene>
    <name evidence="2" type="ORF">POTOM_051869</name>
</gene>
<accession>A0A8X8CA41</accession>